<accession>A0A2P2PF59</accession>
<reference evidence="1" key="1">
    <citation type="submission" date="2018-02" db="EMBL/GenBank/DDBJ databases">
        <title>Rhizophora mucronata_Transcriptome.</title>
        <authorList>
            <person name="Meera S.P."/>
            <person name="Sreeshan A."/>
            <person name="Augustine A."/>
        </authorList>
    </citation>
    <scope>NUCLEOTIDE SEQUENCE</scope>
    <source>
        <tissue evidence="1">Leaf</tissue>
    </source>
</reference>
<proteinExistence type="predicted"/>
<protein>
    <submittedName>
        <fullName evidence="1">Uncharacterized protein</fullName>
    </submittedName>
</protein>
<dbReference type="AlphaFoldDB" id="A0A2P2PF59"/>
<name>A0A2P2PF59_RHIMU</name>
<dbReference type="EMBL" id="GGEC01072868">
    <property type="protein sequence ID" value="MBX53352.1"/>
    <property type="molecule type" value="Transcribed_RNA"/>
</dbReference>
<organism evidence="1">
    <name type="scientific">Rhizophora mucronata</name>
    <name type="common">Asiatic mangrove</name>
    <dbReference type="NCBI Taxonomy" id="61149"/>
    <lineage>
        <taxon>Eukaryota</taxon>
        <taxon>Viridiplantae</taxon>
        <taxon>Streptophyta</taxon>
        <taxon>Embryophyta</taxon>
        <taxon>Tracheophyta</taxon>
        <taxon>Spermatophyta</taxon>
        <taxon>Magnoliopsida</taxon>
        <taxon>eudicotyledons</taxon>
        <taxon>Gunneridae</taxon>
        <taxon>Pentapetalae</taxon>
        <taxon>rosids</taxon>
        <taxon>fabids</taxon>
        <taxon>Malpighiales</taxon>
        <taxon>Rhizophoraceae</taxon>
        <taxon>Rhizophora</taxon>
    </lineage>
</organism>
<sequence length="16" mass="1962">MHLKDVPNLMMGEFHY</sequence>
<evidence type="ECO:0000313" key="1">
    <source>
        <dbReference type="EMBL" id="MBX53352.1"/>
    </source>
</evidence>